<dbReference type="RefSeq" id="WP_058312224.1">
    <property type="nucleotide sequence ID" value="NZ_CYTW01000003.1"/>
</dbReference>
<dbReference type="AlphaFoldDB" id="A0A0P1IDM1"/>
<accession>A0A0P1IDM1</accession>
<reference evidence="2" key="1">
    <citation type="submission" date="2015-09" db="EMBL/GenBank/DDBJ databases">
        <authorList>
            <person name="Rodrigo-Torres Lidia"/>
            <person name="Arahal R.David."/>
        </authorList>
    </citation>
    <scope>NUCLEOTIDE SEQUENCE [LARGE SCALE GENOMIC DNA]</scope>
    <source>
        <strain evidence="2">CECT 7735</strain>
    </source>
</reference>
<keyword evidence="2" id="KW-1185">Reference proteome</keyword>
<evidence type="ECO:0000313" key="1">
    <source>
        <dbReference type="EMBL" id="CUK06832.1"/>
    </source>
</evidence>
<dbReference type="GeneID" id="83882063"/>
<name>A0A0P1IDM1_9RHOB</name>
<protein>
    <submittedName>
        <fullName evidence="1">Uncharacterized protein</fullName>
    </submittedName>
</protein>
<evidence type="ECO:0000313" key="2">
    <source>
        <dbReference type="Proteomes" id="UP000051870"/>
    </source>
</evidence>
<sequence>MRRLWIHIGHDKTGSSYLQALFARNLDVLASHGIGYPIRTGLKDLATRGITTSGTEHDDGLEARIESLPANQDVLLSYEGFFNSLAEQFDTEMERWRSWCTRFGFDEIHVLLFIRNPIGHATSSYMQIVRAHGGVNPLDAYVRKYNRPLITMRVLKRLQSQKEIASITVRNYSRVRNAVADEVLAWLPVEPDVAFHESKDEVINRGLTDAEMIVTRWVNGWSPAFGRKLAIQAQRSYPDLQASRIWPSFDAQQNMLRRNKDAMGVVNQMAGPLGSYEIDTQPPHEEKTSRAKVWGTGLRMFVSLGRARVTALARKILP</sequence>
<dbReference type="InterPro" id="IPR027417">
    <property type="entry name" value="P-loop_NTPase"/>
</dbReference>
<gene>
    <name evidence="1" type="ORF">PH7735_03074</name>
</gene>
<dbReference type="EMBL" id="CYTW01000003">
    <property type="protein sequence ID" value="CUK06832.1"/>
    <property type="molecule type" value="Genomic_DNA"/>
</dbReference>
<proteinExistence type="predicted"/>
<dbReference type="SUPFAM" id="SSF52540">
    <property type="entry name" value="P-loop containing nucleoside triphosphate hydrolases"/>
    <property type="match status" value="1"/>
</dbReference>
<dbReference type="Proteomes" id="UP000051870">
    <property type="component" value="Unassembled WGS sequence"/>
</dbReference>
<organism evidence="1 2">
    <name type="scientific">Shimia thalassica</name>
    <dbReference type="NCBI Taxonomy" id="1715693"/>
    <lineage>
        <taxon>Bacteria</taxon>
        <taxon>Pseudomonadati</taxon>
        <taxon>Pseudomonadota</taxon>
        <taxon>Alphaproteobacteria</taxon>
        <taxon>Rhodobacterales</taxon>
        <taxon>Roseobacteraceae</taxon>
    </lineage>
</organism>